<dbReference type="InterPro" id="IPR051082">
    <property type="entry name" value="Pentapeptide-BTB/POZ_domain"/>
</dbReference>
<dbReference type="Gene3D" id="2.160.20.80">
    <property type="entry name" value="E3 ubiquitin-protein ligase SopA"/>
    <property type="match status" value="1"/>
</dbReference>
<reference evidence="3" key="1">
    <citation type="journal article" date="2019" name="Int. J. Syst. Evol. Microbiol.">
        <title>The Global Catalogue of Microorganisms (GCM) 10K type strain sequencing project: providing services to taxonomists for standard genome sequencing and annotation.</title>
        <authorList>
            <consortium name="The Broad Institute Genomics Platform"/>
            <consortium name="The Broad Institute Genome Sequencing Center for Infectious Disease"/>
            <person name="Wu L."/>
            <person name="Ma J."/>
        </authorList>
    </citation>
    <scope>NUCLEOTIDE SEQUENCE [LARGE SCALE GENOMIC DNA]</scope>
    <source>
        <strain evidence="3">KACC 14249</strain>
    </source>
</reference>
<name>A0ABW1JD42_9ACTN</name>
<proteinExistence type="predicted"/>
<dbReference type="EMBL" id="JBHSRD010000003">
    <property type="protein sequence ID" value="MFC6006822.1"/>
    <property type="molecule type" value="Genomic_DNA"/>
</dbReference>
<dbReference type="InterPro" id="IPR001646">
    <property type="entry name" value="5peptide_repeat"/>
</dbReference>
<sequence length="358" mass="38252">MAGSEATAPVSEHLRNWLLPAAAVAGVTVSLWSGYSTASQNREQAERTRQTVVAERFSRSVEQLGSASPDVRLGSMYAMQRLAADDGSYQKQVQEILVAYLYAHELAGSTRTARGRYTKVNPDIVGALMILAAVKLDPPTTAIQRANSDREIGHYVFRGLGLQHADLMKRSLPGIDLAGASIERSRFDDADLPGADLRGTFLAHSSLSMANLAAADLYTADLSSANLVWAHLKGARLQKASLADSTLWHANLDDAHLENVYAPGVRMHGATLRGAHLMGAALGKADLTNTDLTGADLQHADLSDANLVGADLRGANISGTRLRGVTCDLLTRWPNDGTPPRGVTCADRVLTPPESQRP</sequence>
<feature type="region of interest" description="Disordered" evidence="1">
    <location>
        <begin position="336"/>
        <end position="358"/>
    </location>
</feature>
<dbReference type="PANTHER" id="PTHR14136:SF17">
    <property type="entry name" value="BTB_POZ DOMAIN-CONTAINING PROTEIN KCTD9"/>
    <property type="match status" value="1"/>
</dbReference>
<accession>A0ABW1JD42</accession>
<gene>
    <name evidence="2" type="ORF">ACFQDO_06725</name>
</gene>
<dbReference type="Proteomes" id="UP001596189">
    <property type="component" value="Unassembled WGS sequence"/>
</dbReference>
<dbReference type="RefSeq" id="WP_345718294.1">
    <property type="nucleotide sequence ID" value="NZ_BAABFP010000008.1"/>
</dbReference>
<dbReference type="PANTHER" id="PTHR14136">
    <property type="entry name" value="BTB_POZ DOMAIN-CONTAINING PROTEIN KCTD9"/>
    <property type="match status" value="1"/>
</dbReference>
<evidence type="ECO:0000313" key="3">
    <source>
        <dbReference type="Proteomes" id="UP001596189"/>
    </source>
</evidence>
<keyword evidence="3" id="KW-1185">Reference proteome</keyword>
<dbReference type="Pfam" id="PF00805">
    <property type="entry name" value="Pentapeptide"/>
    <property type="match status" value="4"/>
</dbReference>
<protein>
    <submittedName>
        <fullName evidence="2">Pentapeptide repeat-containing protein</fullName>
    </submittedName>
</protein>
<evidence type="ECO:0000313" key="2">
    <source>
        <dbReference type="EMBL" id="MFC6006822.1"/>
    </source>
</evidence>
<dbReference type="SUPFAM" id="SSF141571">
    <property type="entry name" value="Pentapeptide repeat-like"/>
    <property type="match status" value="1"/>
</dbReference>
<organism evidence="2 3">
    <name type="scientific">Angustibacter luteus</name>
    <dbReference type="NCBI Taxonomy" id="658456"/>
    <lineage>
        <taxon>Bacteria</taxon>
        <taxon>Bacillati</taxon>
        <taxon>Actinomycetota</taxon>
        <taxon>Actinomycetes</taxon>
        <taxon>Kineosporiales</taxon>
        <taxon>Kineosporiaceae</taxon>
    </lineage>
</organism>
<evidence type="ECO:0000256" key="1">
    <source>
        <dbReference type="SAM" id="MobiDB-lite"/>
    </source>
</evidence>
<comment type="caution">
    <text evidence="2">The sequence shown here is derived from an EMBL/GenBank/DDBJ whole genome shotgun (WGS) entry which is preliminary data.</text>
</comment>